<dbReference type="GO" id="GO:0043139">
    <property type="term" value="F:5'-3' DNA helicase activity"/>
    <property type="evidence" value="ECO:0007669"/>
    <property type="project" value="UniProtKB-EC"/>
</dbReference>
<dbReference type="FunFam" id="1.10.860.10:FF:000001">
    <property type="entry name" value="Replicative DNA helicase"/>
    <property type="match status" value="1"/>
</dbReference>
<evidence type="ECO:0000256" key="9">
    <source>
        <dbReference type="ARBA" id="ARBA00023235"/>
    </source>
</evidence>
<dbReference type="GO" id="GO:0016887">
    <property type="term" value="F:ATP hydrolysis activity"/>
    <property type="evidence" value="ECO:0007669"/>
    <property type="project" value="RHEA"/>
</dbReference>
<comment type="caution">
    <text evidence="14">The sequence shown here is derived from an EMBL/GenBank/DDBJ whole genome shotgun (WGS) entry which is preliminary data.</text>
</comment>
<dbReference type="InterPro" id="IPR036185">
    <property type="entry name" value="DNA_heli_DnaB-like_N_sf"/>
</dbReference>
<dbReference type="GO" id="GO:0042802">
    <property type="term" value="F:identical protein binding"/>
    <property type="evidence" value="ECO:0007669"/>
    <property type="project" value="UniProtKB-ARBA"/>
</dbReference>
<gene>
    <name evidence="14" type="primary">dnaC_25</name>
    <name evidence="14" type="ORF">SDC9_73292</name>
</gene>
<dbReference type="CDD" id="cd00984">
    <property type="entry name" value="DnaB_C"/>
    <property type="match status" value="1"/>
</dbReference>
<keyword evidence="8" id="KW-0238">DNA-binding</keyword>
<dbReference type="NCBIfam" id="NF004384">
    <property type="entry name" value="PRK05748.1"/>
    <property type="match status" value="1"/>
</dbReference>
<dbReference type="AlphaFoldDB" id="A0A644YEY2"/>
<dbReference type="InterPro" id="IPR027417">
    <property type="entry name" value="P-loop_NTPase"/>
</dbReference>
<protein>
    <recommendedName>
        <fullName evidence="10">DNA 5'-3' helicase</fullName>
        <ecNumber evidence="10">5.6.2.3</ecNumber>
    </recommendedName>
</protein>
<evidence type="ECO:0000256" key="3">
    <source>
        <dbReference type="ARBA" id="ARBA00022705"/>
    </source>
</evidence>
<organism evidence="14">
    <name type="scientific">bioreactor metagenome</name>
    <dbReference type="NCBI Taxonomy" id="1076179"/>
    <lineage>
        <taxon>unclassified sequences</taxon>
        <taxon>metagenomes</taxon>
        <taxon>ecological metagenomes</taxon>
    </lineage>
</organism>
<evidence type="ECO:0000256" key="11">
    <source>
        <dbReference type="ARBA" id="ARBA00048954"/>
    </source>
</evidence>
<dbReference type="GO" id="GO:1990077">
    <property type="term" value="C:primosome complex"/>
    <property type="evidence" value="ECO:0007669"/>
    <property type="project" value="UniProtKB-KW"/>
</dbReference>
<keyword evidence="2" id="KW-0639">Primosome</keyword>
<dbReference type="PANTHER" id="PTHR30153:SF2">
    <property type="entry name" value="REPLICATIVE DNA HELICASE"/>
    <property type="match status" value="1"/>
</dbReference>
<evidence type="ECO:0000256" key="1">
    <source>
        <dbReference type="ARBA" id="ARBA00008428"/>
    </source>
</evidence>
<keyword evidence="3" id="KW-0235">DNA replication</keyword>
<evidence type="ECO:0000256" key="10">
    <source>
        <dbReference type="ARBA" id="ARBA00044969"/>
    </source>
</evidence>
<dbReference type="Gene3D" id="3.40.50.300">
    <property type="entry name" value="P-loop containing nucleotide triphosphate hydrolases"/>
    <property type="match status" value="1"/>
</dbReference>
<dbReference type="InterPro" id="IPR007693">
    <property type="entry name" value="DNA_helicase_DnaB-like_N"/>
</dbReference>
<comment type="catalytic activity">
    <reaction evidence="11">
        <text>ATP + H2O = ADP + phosphate + H(+)</text>
        <dbReference type="Rhea" id="RHEA:13065"/>
        <dbReference type="ChEBI" id="CHEBI:15377"/>
        <dbReference type="ChEBI" id="CHEBI:15378"/>
        <dbReference type="ChEBI" id="CHEBI:30616"/>
        <dbReference type="ChEBI" id="CHEBI:43474"/>
        <dbReference type="ChEBI" id="CHEBI:456216"/>
        <dbReference type="EC" id="5.6.2.3"/>
    </reaction>
</comment>
<evidence type="ECO:0000259" key="13">
    <source>
        <dbReference type="PROSITE" id="PS51199"/>
    </source>
</evidence>
<dbReference type="GO" id="GO:0006269">
    <property type="term" value="P:DNA replication, synthesis of primer"/>
    <property type="evidence" value="ECO:0007669"/>
    <property type="project" value="UniProtKB-KW"/>
</dbReference>
<evidence type="ECO:0000256" key="12">
    <source>
        <dbReference type="SAM" id="MobiDB-lite"/>
    </source>
</evidence>
<dbReference type="Gene3D" id="1.10.860.10">
    <property type="entry name" value="DNAb Helicase, Chain A"/>
    <property type="match status" value="1"/>
</dbReference>
<accession>A0A644YEY2</accession>
<dbReference type="InterPro" id="IPR007692">
    <property type="entry name" value="DNA_helicase_DnaB"/>
</dbReference>
<evidence type="ECO:0000256" key="7">
    <source>
        <dbReference type="ARBA" id="ARBA00022840"/>
    </source>
</evidence>
<dbReference type="InterPro" id="IPR003593">
    <property type="entry name" value="AAA+_ATPase"/>
</dbReference>
<dbReference type="SUPFAM" id="SSF52540">
    <property type="entry name" value="P-loop containing nucleoside triphosphate hydrolases"/>
    <property type="match status" value="1"/>
</dbReference>
<evidence type="ECO:0000256" key="4">
    <source>
        <dbReference type="ARBA" id="ARBA00022741"/>
    </source>
</evidence>
<evidence type="ECO:0000256" key="2">
    <source>
        <dbReference type="ARBA" id="ARBA00022515"/>
    </source>
</evidence>
<dbReference type="Pfam" id="PF03796">
    <property type="entry name" value="DnaB_C"/>
    <property type="match status" value="1"/>
</dbReference>
<keyword evidence="5 14" id="KW-0378">Hydrolase</keyword>
<reference evidence="14" key="1">
    <citation type="submission" date="2019-08" db="EMBL/GenBank/DDBJ databases">
        <authorList>
            <person name="Kucharzyk K."/>
            <person name="Murdoch R.W."/>
            <person name="Higgins S."/>
            <person name="Loffler F."/>
        </authorList>
    </citation>
    <scope>NUCLEOTIDE SEQUENCE</scope>
</reference>
<proteinExistence type="inferred from homology"/>
<dbReference type="SUPFAM" id="SSF48024">
    <property type="entry name" value="N-terminal domain of DnaB helicase"/>
    <property type="match status" value="1"/>
</dbReference>
<dbReference type="EMBL" id="VSSQ01004826">
    <property type="protein sequence ID" value="MPM26787.1"/>
    <property type="molecule type" value="Genomic_DNA"/>
</dbReference>
<feature type="region of interest" description="Disordered" evidence="12">
    <location>
        <begin position="496"/>
        <end position="515"/>
    </location>
</feature>
<dbReference type="GO" id="GO:0005829">
    <property type="term" value="C:cytosol"/>
    <property type="evidence" value="ECO:0007669"/>
    <property type="project" value="TreeGrafter"/>
</dbReference>
<keyword evidence="6 14" id="KW-0347">Helicase</keyword>
<feature type="domain" description="SF4 helicase" evidence="13">
    <location>
        <begin position="199"/>
        <end position="473"/>
    </location>
</feature>
<dbReference type="GO" id="GO:0003677">
    <property type="term" value="F:DNA binding"/>
    <property type="evidence" value="ECO:0007669"/>
    <property type="project" value="UniProtKB-KW"/>
</dbReference>
<name>A0A644YEY2_9ZZZZ</name>
<dbReference type="EC" id="5.6.2.3" evidence="10"/>
<dbReference type="SMART" id="SM00382">
    <property type="entry name" value="AAA"/>
    <property type="match status" value="1"/>
</dbReference>
<keyword evidence="7" id="KW-0067">ATP-binding</keyword>
<dbReference type="PANTHER" id="PTHR30153">
    <property type="entry name" value="REPLICATIVE DNA HELICASE DNAB"/>
    <property type="match status" value="1"/>
</dbReference>
<keyword evidence="4" id="KW-0547">Nucleotide-binding</keyword>
<dbReference type="InterPro" id="IPR016136">
    <property type="entry name" value="DNA_helicase_N/primase_C"/>
</dbReference>
<evidence type="ECO:0000256" key="6">
    <source>
        <dbReference type="ARBA" id="ARBA00022806"/>
    </source>
</evidence>
<evidence type="ECO:0000256" key="8">
    <source>
        <dbReference type="ARBA" id="ARBA00023125"/>
    </source>
</evidence>
<dbReference type="InterPro" id="IPR007694">
    <property type="entry name" value="DNA_helicase_DnaB-like_C"/>
</dbReference>
<dbReference type="GO" id="GO:0005524">
    <property type="term" value="F:ATP binding"/>
    <property type="evidence" value="ECO:0007669"/>
    <property type="project" value="UniProtKB-KW"/>
</dbReference>
<dbReference type="FunFam" id="3.40.50.300:FF:000076">
    <property type="entry name" value="Replicative DNA helicase"/>
    <property type="match status" value="1"/>
</dbReference>
<dbReference type="PROSITE" id="PS51199">
    <property type="entry name" value="SF4_HELICASE"/>
    <property type="match status" value="1"/>
</dbReference>
<sequence>MEEGKDKKNTKRSVKPVSMKASAFDHGRVPPQAVELEEVILGALMLEQNALNTVIDIIQPDSFYKEAHRYIFEAIQKLFARSSPIDMLTVIEELKKEGKLELVGGAYYITYLTNRVVSSANIEYHARIVAQKYIQRRLIEISTEIINDSFEESTDVFDLLDSAEDKLFKINEENLRRKTNGMAQLLRSARDMVETASKNENSLSGVPSGFKSLDGVTAGWQRSDLIILAARPGMGKTAFVLSMARNMALDMEVPVALFSLEMSAIQLVMRLIASEAKISSERLRTGKLTSQEWKSLNDNMDNLSKAKLYIDDTPALSVFELRAKARRLKQQYNIQCIVIDYLQLMTSKVDKNANREVEIATISRSLKALAKELDIPVICLSQLSREVEKRPGSKRPQLSDLRESGAIEQDADIVMFIYRPEYYFKEDDKTTDIESIRNKAELIIEKHRNGPLTTINLKFLGAFARFYDEDDTNFSSAIRLLSETGYSSAGSSITMQSRMNNDETGDDFSIRHGDL</sequence>
<evidence type="ECO:0000313" key="14">
    <source>
        <dbReference type="EMBL" id="MPM26787.1"/>
    </source>
</evidence>
<keyword evidence="9" id="KW-0413">Isomerase</keyword>
<dbReference type="Pfam" id="PF00772">
    <property type="entry name" value="DnaB"/>
    <property type="match status" value="1"/>
</dbReference>
<evidence type="ECO:0000256" key="5">
    <source>
        <dbReference type="ARBA" id="ARBA00022801"/>
    </source>
</evidence>
<dbReference type="NCBIfam" id="TIGR00665">
    <property type="entry name" value="DnaB"/>
    <property type="match status" value="1"/>
</dbReference>
<comment type="similarity">
    <text evidence="1">Belongs to the helicase family. DnaB subfamily.</text>
</comment>